<dbReference type="EMBL" id="GBRH01234815">
    <property type="protein sequence ID" value="JAD63080.1"/>
    <property type="molecule type" value="Transcribed_RNA"/>
</dbReference>
<reference evidence="2" key="1">
    <citation type="submission" date="2014-09" db="EMBL/GenBank/DDBJ databases">
        <authorList>
            <person name="Magalhaes I.L.F."/>
            <person name="Oliveira U."/>
            <person name="Santos F.R."/>
            <person name="Vidigal T.H.D.A."/>
            <person name="Brescovit A.D."/>
            <person name="Santos A.J."/>
        </authorList>
    </citation>
    <scope>NUCLEOTIDE SEQUENCE</scope>
    <source>
        <tissue evidence="2">Shoot tissue taken approximately 20 cm above the soil surface</tissue>
    </source>
</reference>
<keyword evidence="1" id="KW-1133">Transmembrane helix</keyword>
<keyword evidence="1" id="KW-0812">Transmembrane</keyword>
<evidence type="ECO:0000256" key="1">
    <source>
        <dbReference type="SAM" id="Phobius"/>
    </source>
</evidence>
<protein>
    <submittedName>
        <fullName evidence="2">Uncharacterized protein</fullName>
    </submittedName>
</protein>
<sequence length="55" mass="6389">MRLALALCYRSLFHIILIGHTYLYSLFLYPLPIFSYDEQCSAGEVRNTPVSYSKL</sequence>
<name>A0A0A9BPB2_ARUDO</name>
<reference evidence="2" key="2">
    <citation type="journal article" date="2015" name="Data Brief">
        <title>Shoot transcriptome of the giant reed, Arundo donax.</title>
        <authorList>
            <person name="Barrero R.A."/>
            <person name="Guerrero F.D."/>
            <person name="Moolhuijzen P."/>
            <person name="Goolsby J.A."/>
            <person name="Tidwell J."/>
            <person name="Bellgard S.E."/>
            <person name="Bellgard M.I."/>
        </authorList>
    </citation>
    <scope>NUCLEOTIDE SEQUENCE</scope>
    <source>
        <tissue evidence="2">Shoot tissue taken approximately 20 cm above the soil surface</tissue>
    </source>
</reference>
<accession>A0A0A9BPB2</accession>
<organism evidence="2">
    <name type="scientific">Arundo donax</name>
    <name type="common">Giant reed</name>
    <name type="synonym">Donax arundinaceus</name>
    <dbReference type="NCBI Taxonomy" id="35708"/>
    <lineage>
        <taxon>Eukaryota</taxon>
        <taxon>Viridiplantae</taxon>
        <taxon>Streptophyta</taxon>
        <taxon>Embryophyta</taxon>
        <taxon>Tracheophyta</taxon>
        <taxon>Spermatophyta</taxon>
        <taxon>Magnoliopsida</taxon>
        <taxon>Liliopsida</taxon>
        <taxon>Poales</taxon>
        <taxon>Poaceae</taxon>
        <taxon>PACMAD clade</taxon>
        <taxon>Arundinoideae</taxon>
        <taxon>Arundineae</taxon>
        <taxon>Arundo</taxon>
    </lineage>
</organism>
<evidence type="ECO:0000313" key="2">
    <source>
        <dbReference type="EMBL" id="JAD63080.1"/>
    </source>
</evidence>
<dbReference type="AlphaFoldDB" id="A0A0A9BPB2"/>
<proteinExistence type="predicted"/>
<keyword evidence="1" id="KW-0472">Membrane</keyword>
<feature type="transmembrane region" description="Helical" evidence="1">
    <location>
        <begin position="12"/>
        <end position="31"/>
    </location>
</feature>